<comment type="caution">
    <text evidence="2">The sequence shown here is derived from an EMBL/GenBank/DDBJ whole genome shotgun (WGS) entry which is preliminary data.</text>
</comment>
<organism evidence="2 3">
    <name type="scientific">Trichostrongylus colubriformis</name>
    <name type="common">Black scour worm</name>
    <dbReference type="NCBI Taxonomy" id="6319"/>
    <lineage>
        <taxon>Eukaryota</taxon>
        <taxon>Metazoa</taxon>
        <taxon>Ecdysozoa</taxon>
        <taxon>Nematoda</taxon>
        <taxon>Chromadorea</taxon>
        <taxon>Rhabditida</taxon>
        <taxon>Rhabditina</taxon>
        <taxon>Rhabditomorpha</taxon>
        <taxon>Strongyloidea</taxon>
        <taxon>Trichostrongylidae</taxon>
        <taxon>Trichostrongylus</taxon>
    </lineage>
</organism>
<dbReference type="AlphaFoldDB" id="A0AAN8FU43"/>
<proteinExistence type="predicted"/>
<keyword evidence="3" id="KW-1185">Reference proteome</keyword>
<reference evidence="2 3" key="1">
    <citation type="submission" date="2019-10" db="EMBL/GenBank/DDBJ databases">
        <title>Assembly and Annotation for the nematode Trichostrongylus colubriformis.</title>
        <authorList>
            <person name="Martin J."/>
        </authorList>
    </citation>
    <scope>NUCLEOTIDE SEQUENCE [LARGE SCALE GENOMIC DNA]</scope>
    <source>
        <strain evidence="2">G859</strain>
        <tissue evidence="2">Whole worm</tissue>
    </source>
</reference>
<protein>
    <submittedName>
        <fullName evidence="2">Uncharacterized protein</fullName>
    </submittedName>
</protein>
<keyword evidence="1" id="KW-1133">Transmembrane helix</keyword>
<sequence>MCVYCAEMRDPTLWKMLAVLVIPTFFTPLVSDDSCKWVWIMFSLGFASGQWCVPGAEQNSGTNIVDGRVRRNPSQSLVDEEHVQYGFTTESVENIGFMTICCLFLYSFIRKYLIKPATL</sequence>
<feature type="transmembrane region" description="Helical" evidence="1">
    <location>
        <begin position="12"/>
        <end position="31"/>
    </location>
</feature>
<evidence type="ECO:0000313" key="2">
    <source>
        <dbReference type="EMBL" id="KAK5981027.1"/>
    </source>
</evidence>
<accession>A0AAN8FU43</accession>
<name>A0AAN8FU43_TRICO</name>
<evidence type="ECO:0000256" key="1">
    <source>
        <dbReference type="SAM" id="Phobius"/>
    </source>
</evidence>
<dbReference type="EMBL" id="WIXE01006734">
    <property type="protein sequence ID" value="KAK5981027.1"/>
    <property type="molecule type" value="Genomic_DNA"/>
</dbReference>
<keyword evidence="1" id="KW-0812">Transmembrane</keyword>
<feature type="transmembrane region" description="Helical" evidence="1">
    <location>
        <begin position="95"/>
        <end position="113"/>
    </location>
</feature>
<evidence type="ECO:0000313" key="3">
    <source>
        <dbReference type="Proteomes" id="UP001331761"/>
    </source>
</evidence>
<dbReference type="Proteomes" id="UP001331761">
    <property type="component" value="Unassembled WGS sequence"/>
</dbReference>
<gene>
    <name evidence="2" type="ORF">GCK32_001596</name>
</gene>
<keyword evidence="1" id="KW-0472">Membrane</keyword>